<dbReference type="SMART" id="SM00304">
    <property type="entry name" value="HAMP"/>
    <property type="match status" value="1"/>
</dbReference>
<evidence type="ECO:0000313" key="13">
    <source>
        <dbReference type="EMBL" id="GEO35570.1"/>
    </source>
</evidence>
<dbReference type="CDD" id="cd00082">
    <property type="entry name" value="HisKA"/>
    <property type="match status" value="1"/>
</dbReference>
<dbReference type="Pfam" id="PF05227">
    <property type="entry name" value="CHASE3"/>
    <property type="match status" value="1"/>
</dbReference>
<dbReference type="EC" id="2.7.13.3" evidence="3"/>
<feature type="transmembrane region" description="Helical" evidence="10">
    <location>
        <begin position="192"/>
        <end position="213"/>
    </location>
</feature>
<sequence length="558" mass="59702">MTGPGRPSRWTATLRARLGRALTVAAAVLGVLVLMALTATVQVIRAQDDVTDLYFRAIREANDGYIRMLDAETGVRGYALTGDPATLEPYQHAISGSGGSSTAELADELAADPELAAARDEAVARARVWFLEFAEPTIAAVEAGGPAAVTPADVERGRVLFDRTRDAVEGYLEVILDHRAEANDRLQTWTRVLVASAAALAVGAMAVGVGLWVTLGRSVTRPLAALAADTRQVSSGDLTHEVLSTGPGEIAALADDVETMRRVLVRQVEQAAHSAAELVEAHRLLTGQAAELERSNRDLEQFAYVASHDLQEPLRKVASFTQLLQKRYGGQLDERADQYIEFAVDGAKRMQRLIQDLLGFSRVGRVGGEPAPVDMADALAVAAGNLEHAIDDAGAEVTHDGLPVVLGERPLLVQLLQNLVANAVKFRDPQRPPRVRLSARRVADSWEFECRDNGIGIDQQYAERVFVIFQRLHAKETYEGTGIGLSLCKKIVEHHGGQIWIEPVTDGPGTSIRWTLPAGASGEPVAAGVPAVDHVAVTGGTTTDASARTIDETTAAGR</sequence>
<keyword evidence="4" id="KW-0597">Phosphoprotein</keyword>
<dbReference type="Proteomes" id="UP000321181">
    <property type="component" value="Unassembled WGS sequence"/>
</dbReference>
<organism evidence="13 14">
    <name type="scientific">Cellulomonas aerilata</name>
    <dbReference type="NCBI Taxonomy" id="515326"/>
    <lineage>
        <taxon>Bacteria</taxon>
        <taxon>Bacillati</taxon>
        <taxon>Actinomycetota</taxon>
        <taxon>Actinomycetes</taxon>
        <taxon>Micrococcales</taxon>
        <taxon>Cellulomonadaceae</taxon>
        <taxon>Cellulomonas</taxon>
    </lineage>
</organism>
<evidence type="ECO:0000313" key="14">
    <source>
        <dbReference type="Proteomes" id="UP000321181"/>
    </source>
</evidence>
<dbReference type="PANTHER" id="PTHR43304">
    <property type="entry name" value="PHYTOCHROME-LIKE PROTEIN CPH1"/>
    <property type="match status" value="1"/>
</dbReference>
<dbReference type="EMBL" id="BJYY01000021">
    <property type="protein sequence ID" value="GEO35570.1"/>
    <property type="molecule type" value="Genomic_DNA"/>
</dbReference>
<dbReference type="PROSITE" id="PS50885">
    <property type="entry name" value="HAMP"/>
    <property type="match status" value="1"/>
</dbReference>
<reference evidence="13 14" key="1">
    <citation type="submission" date="2019-07" db="EMBL/GenBank/DDBJ databases">
        <title>Whole genome shotgun sequence of Cellulomonas aerilata NBRC 106308.</title>
        <authorList>
            <person name="Hosoyama A."/>
            <person name="Uohara A."/>
            <person name="Ohji S."/>
            <person name="Ichikawa N."/>
        </authorList>
    </citation>
    <scope>NUCLEOTIDE SEQUENCE [LARGE SCALE GENOMIC DNA]</scope>
    <source>
        <strain evidence="13 14">NBRC 106308</strain>
    </source>
</reference>
<keyword evidence="10" id="KW-0472">Membrane</keyword>
<dbReference type="GO" id="GO:0000155">
    <property type="term" value="F:phosphorelay sensor kinase activity"/>
    <property type="evidence" value="ECO:0007669"/>
    <property type="project" value="InterPro"/>
</dbReference>
<dbReference type="RefSeq" id="WP_246131289.1">
    <property type="nucleotide sequence ID" value="NZ_BAAARM010000006.1"/>
</dbReference>
<proteinExistence type="predicted"/>
<gene>
    <name evidence="13" type="ORF">CAE01nite_32950</name>
</gene>
<dbReference type="Gene3D" id="1.10.287.130">
    <property type="match status" value="1"/>
</dbReference>
<dbReference type="Gene3D" id="3.30.565.10">
    <property type="entry name" value="Histidine kinase-like ATPase, C-terminal domain"/>
    <property type="match status" value="1"/>
</dbReference>
<dbReference type="SUPFAM" id="SSF158472">
    <property type="entry name" value="HAMP domain-like"/>
    <property type="match status" value="1"/>
</dbReference>
<evidence type="ECO:0000256" key="2">
    <source>
        <dbReference type="ARBA" id="ARBA00004236"/>
    </source>
</evidence>
<dbReference type="GO" id="GO:0005886">
    <property type="term" value="C:plasma membrane"/>
    <property type="evidence" value="ECO:0007669"/>
    <property type="project" value="UniProtKB-SubCell"/>
</dbReference>
<dbReference type="PRINTS" id="PR00344">
    <property type="entry name" value="BCTRLSENSOR"/>
</dbReference>
<dbReference type="InterPro" id="IPR003661">
    <property type="entry name" value="HisK_dim/P_dom"/>
</dbReference>
<dbReference type="AlphaFoldDB" id="A0A512DHA2"/>
<evidence type="ECO:0000259" key="11">
    <source>
        <dbReference type="PROSITE" id="PS50109"/>
    </source>
</evidence>
<feature type="transmembrane region" description="Helical" evidence="10">
    <location>
        <begin position="21"/>
        <end position="44"/>
    </location>
</feature>
<dbReference type="InterPro" id="IPR005467">
    <property type="entry name" value="His_kinase_dom"/>
</dbReference>
<keyword evidence="8 10" id="KW-1133">Transmembrane helix</keyword>
<dbReference type="SMART" id="SM00387">
    <property type="entry name" value="HATPase_c"/>
    <property type="match status" value="1"/>
</dbReference>
<evidence type="ECO:0000256" key="8">
    <source>
        <dbReference type="ARBA" id="ARBA00022989"/>
    </source>
</evidence>
<protein>
    <recommendedName>
        <fullName evidence="3">histidine kinase</fullName>
        <ecNumber evidence="3">2.7.13.3</ecNumber>
    </recommendedName>
</protein>
<feature type="domain" description="Histidine kinase" evidence="11">
    <location>
        <begin position="305"/>
        <end position="520"/>
    </location>
</feature>
<dbReference type="PANTHER" id="PTHR43304:SF1">
    <property type="entry name" value="PAC DOMAIN-CONTAINING PROTEIN"/>
    <property type="match status" value="1"/>
</dbReference>
<keyword evidence="6 10" id="KW-0812">Transmembrane</keyword>
<dbReference type="CDD" id="cd06225">
    <property type="entry name" value="HAMP"/>
    <property type="match status" value="1"/>
</dbReference>
<dbReference type="Pfam" id="PF02518">
    <property type="entry name" value="HATPase_c"/>
    <property type="match status" value="1"/>
</dbReference>
<evidence type="ECO:0000256" key="1">
    <source>
        <dbReference type="ARBA" id="ARBA00000085"/>
    </source>
</evidence>
<dbReference type="InterPro" id="IPR003594">
    <property type="entry name" value="HATPase_dom"/>
</dbReference>
<dbReference type="PROSITE" id="PS50109">
    <property type="entry name" value="HIS_KIN"/>
    <property type="match status" value="1"/>
</dbReference>
<keyword evidence="14" id="KW-1185">Reference proteome</keyword>
<evidence type="ECO:0000259" key="12">
    <source>
        <dbReference type="PROSITE" id="PS50885"/>
    </source>
</evidence>
<dbReference type="Gene3D" id="6.10.340.10">
    <property type="match status" value="1"/>
</dbReference>
<dbReference type="SUPFAM" id="SSF55874">
    <property type="entry name" value="ATPase domain of HSP90 chaperone/DNA topoisomerase II/histidine kinase"/>
    <property type="match status" value="1"/>
</dbReference>
<dbReference type="SMART" id="SM00388">
    <property type="entry name" value="HisKA"/>
    <property type="match status" value="1"/>
</dbReference>
<evidence type="ECO:0000256" key="4">
    <source>
        <dbReference type="ARBA" id="ARBA00022553"/>
    </source>
</evidence>
<dbReference type="Pfam" id="PF00512">
    <property type="entry name" value="HisKA"/>
    <property type="match status" value="1"/>
</dbReference>
<feature type="domain" description="HAMP" evidence="12">
    <location>
        <begin position="217"/>
        <end position="269"/>
    </location>
</feature>
<dbReference type="InterPro" id="IPR004358">
    <property type="entry name" value="Sig_transdc_His_kin-like_C"/>
</dbReference>
<dbReference type="Pfam" id="PF00672">
    <property type="entry name" value="HAMP"/>
    <property type="match status" value="1"/>
</dbReference>
<comment type="catalytic activity">
    <reaction evidence="1">
        <text>ATP + protein L-histidine = ADP + protein N-phospho-L-histidine.</text>
        <dbReference type="EC" id="2.7.13.3"/>
    </reaction>
</comment>
<keyword evidence="9" id="KW-0902">Two-component regulatory system</keyword>
<dbReference type="InterPro" id="IPR036890">
    <property type="entry name" value="HATPase_C_sf"/>
</dbReference>
<comment type="subcellular location">
    <subcellularLocation>
        <location evidence="2">Cell membrane</location>
    </subcellularLocation>
</comment>
<dbReference type="InterPro" id="IPR007891">
    <property type="entry name" value="CHASE3"/>
</dbReference>
<name>A0A512DHA2_9CELL</name>
<evidence type="ECO:0000256" key="10">
    <source>
        <dbReference type="SAM" id="Phobius"/>
    </source>
</evidence>
<evidence type="ECO:0000256" key="3">
    <source>
        <dbReference type="ARBA" id="ARBA00012438"/>
    </source>
</evidence>
<dbReference type="InterPro" id="IPR036097">
    <property type="entry name" value="HisK_dim/P_sf"/>
</dbReference>
<evidence type="ECO:0000256" key="9">
    <source>
        <dbReference type="ARBA" id="ARBA00023012"/>
    </source>
</evidence>
<comment type="caution">
    <text evidence="13">The sequence shown here is derived from an EMBL/GenBank/DDBJ whole genome shotgun (WGS) entry which is preliminary data.</text>
</comment>
<evidence type="ECO:0000256" key="5">
    <source>
        <dbReference type="ARBA" id="ARBA00022679"/>
    </source>
</evidence>
<dbReference type="InterPro" id="IPR052162">
    <property type="entry name" value="Sensor_kinase/Photoreceptor"/>
</dbReference>
<keyword evidence="5" id="KW-0808">Transferase</keyword>
<dbReference type="InterPro" id="IPR003660">
    <property type="entry name" value="HAMP_dom"/>
</dbReference>
<evidence type="ECO:0000256" key="6">
    <source>
        <dbReference type="ARBA" id="ARBA00022692"/>
    </source>
</evidence>
<accession>A0A512DHA2</accession>
<keyword evidence="7 13" id="KW-0418">Kinase</keyword>
<dbReference type="SUPFAM" id="SSF47384">
    <property type="entry name" value="Homodimeric domain of signal transducing histidine kinase"/>
    <property type="match status" value="1"/>
</dbReference>
<evidence type="ECO:0000256" key="7">
    <source>
        <dbReference type="ARBA" id="ARBA00022777"/>
    </source>
</evidence>